<dbReference type="Pfam" id="PF23775">
    <property type="entry name" value="Beta-prop_RIG_2nd"/>
    <property type="match status" value="1"/>
</dbReference>
<gene>
    <name evidence="5" type="ORF">SPHA_30954</name>
</gene>
<dbReference type="PANTHER" id="PTHR46362">
    <property type="entry name" value="GEM-ASSOCIATED PROTEIN 5"/>
    <property type="match status" value="1"/>
</dbReference>
<evidence type="ECO:0000256" key="1">
    <source>
        <dbReference type="ARBA" id="ARBA00022574"/>
    </source>
</evidence>
<dbReference type="InterPro" id="IPR019775">
    <property type="entry name" value="WD40_repeat_CS"/>
</dbReference>
<dbReference type="GO" id="GO:0003730">
    <property type="term" value="F:mRNA 3'-UTR binding"/>
    <property type="evidence" value="ECO:0007669"/>
    <property type="project" value="TreeGrafter"/>
</dbReference>
<dbReference type="GO" id="GO:0000387">
    <property type="term" value="P:spliceosomal snRNP assembly"/>
    <property type="evidence" value="ECO:0007669"/>
    <property type="project" value="TreeGrafter"/>
</dbReference>
<evidence type="ECO:0000259" key="4">
    <source>
        <dbReference type="Pfam" id="PF23775"/>
    </source>
</evidence>
<dbReference type="InterPro" id="IPR036322">
    <property type="entry name" value="WD40_repeat_dom_sf"/>
</dbReference>
<dbReference type="PANTHER" id="PTHR46362:SF1">
    <property type="entry name" value="GEM-ASSOCIATED PROTEIN 5"/>
    <property type="match status" value="1"/>
</dbReference>
<dbReference type="PROSITE" id="PS50082">
    <property type="entry name" value="WD_REPEATS_2"/>
    <property type="match status" value="1"/>
</dbReference>
<evidence type="ECO:0000256" key="2">
    <source>
        <dbReference type="ARBA" id="ARBA00022737"/>
    </source>
</evidence>
<dbReference type="SUPFAM" id="SSF50978">
    <property type="entry name" value="WD40 repeat-like"/>
    <property type="match status" value="2"/>
</dbReference>
<dbReference type="AlphaFoldDB" id="A0A812C9U9"/>
<dbReference type="InterPro" id="IPR001680">
    <property type="entry name" value="WD40_rpt"/>
</dbReference>
<dbReference type="Gene3D" id="2.130.10.10">
    <property type="entry name" value="YVTN repeat-like/Quinoprotein amine dehydrogenase"/>
    <property type="match status" value="2"/>
</dbReference>
<keyword evidence="1 3" id="KW-0853">WD repeat</keyword>
<name>A0A812C9U9_ACAPH</name>
<dbReference type="InterPro" id="IPR015943">
    <property type="entry name" value="WD40/YVTN_repeat-like_dom_sf"/>
</dbReference>
<dbReference type="OrthoDB" id="7326421at2759"/>
<sequence>MLYHAEKVIATAVGPRTRAAQKDESSLAISASQNGEVCVWELSSQKLIHVHHQHKSKVMAVAWSLFESHWIVTGDERGVLVSSRFGASVLKNFHPEKSCINCISFCPHDPYLLAVGYRTGVILLVNMLDTSSVVKKFLGHSDDITSLAWCPEPGEILCIGQDSSSDCKDEESTSPSNENTYLLASGSKDQVINIWSNSKNHLICSIKVPQVVSKREKLTENARLWLALHWPKEEPYTLVSAVQAGSMISWDLKHPGRKKYTVFETSAGCSHNRAIFSIASMASNGNILCTISQDRNMVFWDFKHRKSIQAMSTFGGYVYALHAVPLNPGCLAIGVGDNTVRIWNRNKVSSNLSLVQIWQRIKSKVTAIQWHPVIEGLLAYGTEDGRVGTVEANTHKPPTLCWSYHSRTVYTIEWGKTTYAEDSETENLPVYSLYSQGDGMILQHNLNEKERPAENINSIILNTNGKKEYGAFPNRTDIRWKPDFSLVAIGNDDGTVEIFSSPHLKYLCSVNIFSKIINCICWHPLYTTGSDKISSCSNWLALGSNDAFVPVIDITLPNKDSQKTFEKLIINSSFRLLEGHSKRITGMCWSNHSEGHLVTVSFDKTAVVWDVKSGEALARYTGHSGRSAKILLFHITLRLMSIFYLKSSLNNTRLDY</sequence>
<dbReference type="SMART" id="SM00320">
    <property type="entry name" value="WD40"/>
    <property type="match status" value="9"/>
</dbReference>
<dbReference type="GO" id="GO:0005634">
    <property type="term" value="C:nucleus"/>
    <property type="evidence" value="ECO:0007669"/>
    <property type="project" value="TreeGrafter"/>
</dbReference>
<organism evidence="5 6">
    <name type="scientific">Acanthosepion pharaonis</name>
    <name type="common">Pharaoh cuttlefish</name>
    <name type="synonym">Sepia pharaonis</name>
    <dbReference type="NCBI Taxonomy" id="158019"/>
    <lineage>
        <taxon>Eukaryota</taxon>
        <taxon>Metazoa</taxon>
        <taxon>Spiralia</taxon>
        <taxon>Lophotrochozoa</taxon>
        <taxon>Mollusca</taxon>
        <taxon>Cephalopoda</taxon>
        <taxon>Coleoidea</taxon>
        <taxon>Decapodiformes</taxon>
        <taxon>Sepiida</taxon>
        <taxon>Sepiina</taxon>
        <taxon>Sepiidae</taxon>
        <taxon>Acanthosepion</taxon>
    </lineage>
</organism>
<dbReference type="Proteomes" id="UP000597762">
    <property type="component" value="Unassembled WGS sequence"/>
</dbReference>
<dbReference type="GO" id="GO:0032797">
    <property type="term" value="C:SMN complex"/>
    <property type="evidence" value="ECO:0007669"/>
    <property type="project" value="TreeGrafter"/>
</dbReference>
<feature type="domain" description="Gem-associated protein 5 second beta-propeller" evidence="4">
    <location>
        <begin position="329"/>
        <end position="616"/>
    </location>
</feature>
<dbReference type="InterPro" id="IPR056424">
    <property type="entry name" value="Beta-prop_GEMI5_2nd"/>
</dbReference>
<feature type="repeat" description="WD" evidence="3">
    <location>
        <begin position="577"/>
        <end position="619"/>
    </location>
</feature>
<dbReference type="PROSITE" id="PS00678">
    <property type="entry name" value="WD_REPEATS_1"/>
    <property type="match status" value="1"/>
</dbReference>
<evidence type="ECO:0000256" key="3">
    <source>
        <dbReference type="PROSITE-ProRule" id="PRU00221"/>
    </source>
</evidence>
<accession>A0A812C9U9</accession>
<keyword evidence="6" id="KW-1185">Reference proteome</keyword>
<reference evidence="5" key="1">
    <citation type="submission" date="2021-01" db="EMBL/GenBank/DDBJ databases">
        <authorList>
            <person name="Li R."/>
            <person name="Bekaert M."/>
        </authorList>
    </citation>
    <scope>NUCLEOTIDE SEQUENCE</scope>
    <source>
        <strain evidence="5">Farmed</strain>
    </source>
</reference>
<evidence type="ECO:0000313" key="5">
    <source>
        <dbReference type="EMBL" id="CAE1257862.1"/>
    </source>
</evidence>
<evidence type="ECO:0000313" key="6">
    <source>
        <dbReference type="Proteomes" id="UP000597762"/>
    </source>
</evidence>
<protein>
    <submittedName>
        <fullName evidence="5">GEMIN5</fullName>
    </submittedName>
</protein>
<dbReference type="PROSITE" id="PS50294">
    <property type="entry name" value="WD_REPEATS_REGION"/>
    <property type="match status" value="1"/>
</dbReference>
<proteinExistence type="predicted"/>
<comment type="caution">
    <text evidence="5">The sequence shown here is derived from an EMBL/GenBank/DDBJ whole genome shotgun (WGS) entry which is preliminary data.</text>
</comment>
<dbReference type="InterPro" id="IPR052640">
    <property type="entry name" value="Gemin-5"/>
</dbReference>
<dbReference type="EMBL" id="CAHIKZ030001252">
    <property type="protein sequence ID" value="CAE1257862.1"/>
    <property type="molecule type" value="Genomic_DNA"/>
</dbReference>
<keyword evidence="2" id="KW-0677">Repeat</keyword>